<feature type="region of interest" description="Disordered" evidence="2">
    <location>
        <begin position="59"/>
        <end position="80"/>
    </location>
</feature>
<dbReference type="SUPFAM" id="SSF54106">
    <property type="entry name" value="LysM domain"/>
    <property type="match status" value="3"/>
</dbReference>
<evidence type="ECO:0000256" key="1">
    <source>
        <dbReference type="ARBA" id="ARBA00007734"/>
    </source>
</evidence>
<comment type="similarity">
    <text evidence="1">Belongs to the transglycosylase Slt family.</text>
</comment>
<evidence type="ECO:0000259" key="4">
    <source>
        <dbReference type="PROSITE" id="PS51782"/>
    </source>
</evidence>
<protein>
    <submittedName>
        <fullName evidence="5">LysM peptidoglycan-binding domain-containing protein</fullName>
    </submittedName>
</protein>
<dbReference type="InterPro" id="IPR008258">
    <property type="entry name" value="Transglycosylase_SLT_dom_1"/>
</dbReference>
<reference evidence="6" key="1">
    <citation type="journal article" date="2019" name="Int. J. Syst. Evol. Microbiol.">
        <title>The Global Catalogue of Microorganisms (GCM) 10K type strain sequencing project: providing services to taxonomists for standard genome sequencing and annotation.</title>
        <authorList>
            <consortium name="The Broad Institute Genomics Platform"/>
            <consortium name="The Broad Institute Genome Sequencing Center for Infectious Disease"/>
            <person name="Wu L."/>
            <person name="Ma J."/>
        </authorList>
    </citation>
    <scope>NUCLEOTIDE SEQUENCE [LARGE SCALE GENOMIC DNA]</scope>
    <source>
        <strain evidence="6">JCM 6886</strain>
    </source>
</reference>
<dbReference type="Pfam" id="PF01464">
    <property type="entry name" value="SLT"/>
    <property type="match status" value="1"/>
</dbReference>
<proteinExistence type="inferred from homology"/>
<evidence type="ECO:0000313" key="6">
    <source>
        <dbReference type="Proteomes" id="UP001501476"/>
    </source>
</evidence>
<organism evidence="5 6">
    <name type="scientific">Methylophaga marina</name>
    <dbReference type="NCBI Taxonomy" id="45495"/>
    <lineage>
        <taxon>Bacteria</taxon>
        <taxon>Pseudomonadati</taxon>
        <taxon>Pseudomonadota</taxon>
        <taxon>Gammaproteobacteria</taxon>
        <taxon>Thiotrichales</taxon>
        <taxon>Piscirickettsiaceae</taxon>
        <taxon>Methylophaga</taxon>
    </lineage>
</organism>
<evidence type="ECO:0000313" key="5">
    <source>
        <dbReference type="EMBL" id="GAA0227505.1"/>
    </source>
</evidence>
<name>A0ABP3DAM0_9GAMM</name>
<keyword evidence="6" id="KW-1185">Reference proteome</keyword>
<dbReference type="InterPro" id="IPR000189">
    <property type="entry name" value="Transglyc_AS"/>
</dbReference>
<dbReference type="Pfam" id="PF01476">
    <property type="entry name" value="LysM"/>
    <property type="match status" value="3"/>
</dbReference>
<dbReference type="SUPFAM" id="SSF53955">
    <property type="entry name" value="Lysozyme-like"/>
    <property type="match status" value="1"/>
</dbReference>
<evidence type="ECO:0000256" key="2">
    <source>
        <dbReference type="SAM" id="MobiDB-lite"/>
    </source>
</evidence>
<gene>
    <name evidence="5" type="ORF">GCM10008964_18630</name>
</gene>
<keyword evidence="3" id="KW-0732">Signal</keyword>
<dbReference type="InterPro" id="IPR036779">
    <property type="entry name" value="LysM_dom_sf"/>
</dbReference>
<dbReference type="Gene3D" id="1.10.530.10">
    <property type="match status" value="1"/>
</dbReference>
<dbReference type="InterPro" id="IPR018392">
    <property type="entry name" value="LysM"/>
</dbReference>
<feature type="chain" id="PRO_5046492027" evidence="3">
    <location>
        <begin position="21"/>
        <end position="531"/>
    </location>
</feature>
<dbReference type="PANTHER" id="PTHR33734">
    <property type="entry name" value="LYSM DOMAIN-CONTAINING GPI-ANCHORED PROTEIN 2"/>
    <property type="match status" value="1"/>
</dbReference>
<dbReference type="Proteomes" id="UP001501476">
    <property type="component" value="Unassembled WGS sequence"/>
</dbReference>
<dbReference type="PROSITE" id="PS00922">
    <property type="entry name" value="TRANSGLYCOSYLASE"/>
    <property type="match status" value="1"/>
</dbReference>
<evidence type="ECO:0000256" key="3">
    <source>
        <dbReference type="SAM" id="SignalP"/>
    </source>
</evidence>
<sequence>MFTRNMIKIALVSVITLLVASCSSTPEKGAEASTTPSVTYSKAKQKLKHTPWEQAYNESLDDTENPLSSENPPITLPPQAPTDVWDRIRDGFVISDYKTLEPDTERQLRWFIDHQDYVGRVVERARPYLYHIVEEVNKRNMPMEVALLPVVESGFKPMAYSPSHASGLWQFIPGTGQVYGLEQNWWYDGRRDVVKSTQAALNYLEKLHNDFGDWQLALAAYNCGEGTVGRAIKKNQEQGKPTDFWSLDLPRETSAYVPRLMAVSHMVKYPERYELELSPIDNKPFFGQVNVGSQIDLAMAAKLAGITEKQMHQLNPAFNRWATAPHGDHKLVLPLEKIPTFKAALAKTPASQRVQWARHEIKRGESLSVIASNYDTTVEVIKQANKLGSTQIRAGKNLLIPVASHDVSQLALKKAQRNLSAAKTKKTTYIVKAGDTWWDIARKNNTDVQSLTKQNKKSARDILHAGQKLVITTTAEDIRKSVNYTIKNGDSLWAISRKFNVSVADVKEWNGLSDRSTLQPGQNLKLYIDET</sequence>
<dbReference type="CDD" id="cd16894">
    <property type="entry name" value="MltD-like"/>
    <property type="match status" value="1"/>
</dbReference>
<comment type="caution">
    <text evidence="5">The sequence shown here is derived from an EMBL/GenBank/DDBJ whole genome shotgun (WGS) entry which is preliminary data.</text>
</comment>
<feature type="domain" description="LysM" evidence="4">
    <location>
        <begin position="482"/>
        <end position="526"/>
    </location>
</feature>
<accession>A0ABP3DAM0</accession>
<dbReference type="EMBL" id="BAAADG010000006">
    <property type="protein sequence ID" value="GAA0227505.1"/>
    <property type="molecule type" value="Genomic_DNA"/>
</dbReference>
<feature type="domain" description="LysM" evidence="4">
    <location>
        <begin position="427"/>
        <end position="471"/>
    </location>
</feature>
<dbReference type="PROSITE" id="PS51257">
    <property type="entry name" value="PROKAR_LIPOPROTEIN"/>
    <property type="match status" value="1"/>
</dbReference>
<feature type="signal peptide" evidence="3">
    <location>
        <begin position="1"/>
        <end position="20"/>
    </location>
</feature>
<feature type="domain" description="LysM" evidence="4">
    <location>
        <begin position="357"/>
        <end position="400"/>
    </location>
</feature>
<dbReference type="CDD" id="cd00118">
    <property type="entry name" value="LysM"/>
    <property type="match status" value="2"/>
</dbReference>
<dbReference type="SMART" id="SM00257">
    <property type="entry name" value="LysM"/>
    <property type="match status" value="3"/>
</dbReference>
<dbReference type="Gene3D" id="3.10.350.10">
    <property type="entry name" value="LysM domain"/>
    <property type="match status" value="3"/>
</dbReference>
<dbReference type="PANTHER" id="PTHR33734:SF22">
    <property type="entry name" value="MEMBRANE-BOUND LYTIC MUREIN TRANSGLYCOSYLASE D"/>
    <property type="match status" value="1"/>
</dbReference>
<dbReference type="InterPro" id="IPR023346">
    <property type="entry name" value="Lysozyme-like_dom_sf"/>
</dbReference>
<dbReference type="PROSITE" id="PS51782">
    <property type="entry name" value="LYSM"/>
    <property type="match status" value="3"/>
</dbReference>